<dbReference type="Gene3D" id="3.40.50.1260">
    <property type="entry name" value="Phosphoglycerate kinase, N-terminal domain"/>
    <property type="match status" value="1"/>
</dbReference>
<dbReference type="Pfam" id="PF00162">
    <property type="entry name" value="PGK"/>
    <property type="match status" value="1"/>
</dbReference>
<evidence type="ECO:0000256" key="1">
    <source>
        <dbReference type="ARBA" id="ARBA00000642"/>
    </source>
</evidence>
<sequence length="195" mass="21381">MEKMLKERRVSKVLLGGALGELAIMAKGAKLGIKEKFLEEKGLLEFVPEVRALLTKFKGRILFPADLAVRRNGLREEISLAELPVNDMIFDIGEITINTYENVIRKAELVIYNGPVGKFESYQFAFGTRKMFDALAGARGFTLIGGGDTVTAMIRLGFKSTEFGHVSLAGKALLMFLTGAELPALTALANVKIRE</sequence>
<comment type="similarity">
    <text evidence="8">Belongs to the phosphoglycerate kinase family.</text>
</comment>
<dbReference type="EC" id="2.7.2.3" evidence="2 8"/>
<dbReference type="InterPro" id="IPR015824">
    <property type="entry name" value="Phosphoglycerate_kinase_N"/>
</dbReference>
<protein>
    <recommendedName>
        <fullName evidence="3 8">Phosphoglycerate kinase</fullName>
        <ecNumber evidence="2 8">2.7.2.3</ecNumber>
    </recommendedName>
</protein>
<dbReference type="PANTHER" id="PTHR11406:SF23">
    <property type="entry name" value="PHOSPHOGLYCERATE KINASE 1, CHLOROPLASTIC-RELATED"/>
    <property type="match status" value="1"/>
</dbReference>
<dbReference type="InterPro" id="IPR036043">
    <property type="entry name" value="Phosphoglycerate_kinase_sf"/>
</dbReference>
<evidence type="ECO:0000256" key="2">
    <source>
        <dbReference type="ARBA" id="ARBA00013061"/>
    </source>
</evidence>
<dbReference type="GO" id="GO:0006096">
    <property type="term" value="P:glycolytic process"/>
    <property type="evidence" value="ECO:0007669"/>
    <property type="project" value="InterPro"/>
</dbReference>
<dbReference type="PANTHER" id="PTHR11406">
    <property type="entry name" value="PHOSPHOGLYCERATE KINASE"/>
    <property type="match status" value="1"/>
</dbReference>
<dbReference type="GO" id="GO:0004618">
    <property type="term" value="F:phosphoglycerate kinase activity"/>
    <property type="evidence" value="ECO:0007669"/>
    <property type="project" value="UniProtKB-EC"/>
</dbReference>
<accession>A0A497JK79</accession>
<gene>
    <name evidence="9" type="primary">pgk</name>
    <name evidence="9" type="ORF">DRO07_00280</name>
</gene>
<dbReference type="Proteomes" id="UP000277633">
    <property type="component" value="Unassembled WGS sequence"/>
</dbReference>
<dbReference type="InterPro" id="IPR001576">
    <property type="entry name" value="Phosphoglycerate_kinase"/>
</dbReference>
<evidence type="ECO:0000313" key="10">
    <source>
        <dbReference type="Proteomes" id="UP000277633"/>
    </source>
</evidence>
<evidence type="ECO:0000256" key="5">
    <source>
        <dbReference type="ARBA" id="ARBA00022741"/>
    </source>
</evidence>
<organism evidence="9 10">
    <name type="scientific">Candidatus Iainarchaeum sp</name>
    <dbReference type="NCBI Taxonomy" id="3101447"/>
    <lineage>
        <taxon>Archaea</taxon>
        <taxon>Candidatus Iainarchaeota</taxon>
        <taxon>Candidatus Iainarchaeia</taxon>
        <taxon>Candidatus Iainarchaeales</taxon>
        <taxon>Candidatus Iainarchaeaceae</taxon>
        <taxon>Candidatus Iainarchaeum</taxon>
    </lineage>
</organism>
<evidence type="ECO:0000313" key="9">
    <source>
        <dbReference type="EMBL" id="RLG70405.1"/>
    </source>
</evidence>
<evidence type="ECO:0000256" key="8">
    <source>
        <dbReference type="RuleBase" id="RU000532"/>
    </source>
</evidence>
<dbReference type="GO" id="GO:0005829">
    <property type="term" value="C:cytosol"/>
    <property type="evidence" value="ECO:0007669"/>
    <property type="project" value="TreeGrafter"/>
</dbReference>
<proteinExistence type="inferred from homology"/>
<keyword evidence="6 8" id="KW-0418">Kinase</keyword>
<evidence type="ECO:0000256" key="3">
    <source>
        <dbReference type="ARBA" id="ARBA00016471"/>
    </source>
</evidence>
<keyword evidence="5" id="KW-0547">Nucleotide-binding</keyword>
<evidence type="ECO:0000256" key="4">
    <source>
        <dbReference type="ARBA" id="ARBA00022679"/>
    </source>
</evidence>
<keyword evidence="7" id="KW-0067">ATP-binding</keyword>
<comment type="caution">
    <text evidence="9">The sequence shown here is derived from an EMBL/GenBank/DDBJ whole genome shotgun (WGS) entry which is preliminary data.</text>
</comment>
<dbReference type="PRINTS" id="PR00477">
    <property type="entry name" value="PHGLYCKINASE"/>
</dbReference>
<dbReference type="GO" id="GO:0005524">
    <property type="term" value="F:ATP binding"/>
    <property type="evidence" value="ECO:0007669"/>
    <property type="project" value="UniProtKB-KW"/>
</dbReference>
<comment type="catalytic activity">
    <reaction evidence="1 8">
        <text>(2R)-3-phosphoglycerate + ATP = (2R)-3-phospho-glyceroyl phosphate + ADP</text>
        <dbReference type="Rhea" id="RHEA:14801"/>
        <dbReference type="ChEBI" id="CHEBI:30616"/>
        <dbReference type="ChEBI" id="CHEBI:57604"/>
        <dbReference type="ChEBI" id="CHEBI:58272"/>
        <dbReference type="ChEBI" id="CHEBI:456216"/>
        <dbReference type="EC" id="2.7.2.3"/>
    </reaction>
</comment>
<dbReference type="AlphaFoldDB" id="A0A497JK79"/>
<keyword evidence="4 8" id="KW-0808">Transferase</keyword>
<reference evidence="9 10" key="1">
    <citation type="submission" date="2018-06" db="EMBL/GenBank/DDBJ databases">
        <title>Extensive metabolic versatility and redundancy in microbially diverse, dynamic hydrothermal sediments.</title>
        <authorList>
            <person name="Dombrowski N."/>
            <person name="Teske A."/>
            <person name="Baker B.J."/>
        </authorList>
    </citation>
    <scope>NUCLEOTIDE SEQUENCE [LARGE SCALE GENOMIC DNA]</scope>
    <source>
        <strain evidence="9">B9_G13</strain>
    </source>
</reference>
<dbReference type="GO" id="GO:0043531">
    <property type="term" value="F:ADP binding"/>
    <property type="evidence" value="ECO:0007669"/>
    <property type="project" value="TreeGrafter"/>
</dbReference>
<evidence type="ECO:0000256" key="7">
    <source>
        <dbReference type="ARBA" id="ARBA00022840"/>
    </source>
</evidence>
<dbReference type="GO" id="GO:0006094">
    <property type="term" value="P:gluconeogenesis"/>
    <property type="evidence" value="ECO:0007669"/>
    <property type="project" value="TreeGrafter"/>
</dbReference>
<evidence type="ECO:0000256" key="6">
    <source>
        <dbReference type="ARBA" id="ARBA00022777"/>
    </source>
</evidence>
<dbReference type="SUPFAM" id="SSF53748">
    <property type="entry name" value="Phosphoglycerate kinase"/>
    <property type="match status" value="1"/>
</dbReference>
<name>A0A497JK79_9ARCH</name>
<dbReference type="EMBL" id="QMWO01000005">
    <property type="protein sequence ID" value="RLG70405.1"/>
    <property type="molecule type" value="Genomic_DNA"/>
</dbReference>